<dbReference type="Gene3D" id="3.10.129.10">
    <property type="entry name" value="Hotdog Thioesterase"/>
    <property type="match status" value="1"/>
</dbReference>
<evidence type="ECO:0000256" key="11">
    <source>
        <dbReference type="ARBA" id="ARBA00023136"/>
    </source>
</evidence>
<accession>A0A127F9S6</accession>
<dbReference type="CDD" id="cd03443">
    <property type="entry name" value="PaaI_thioesterase"/>
    <property type="match status" value="1"/>
</dbReference>
<keyword evidence="5" id="KW-0963">Cytoplasm</keyword>
<evidence type="ECO:0000256" key="21">
    <source>
        <dbReference type="ARBA" id="ARBA00047969"/>
    </source>
</evidence>
<keyword evidence="7" id="KW-0378">Hydrolase</keyword>
<keyword evidence="6" id="KW-0053">Apoptosis</keyword>
<evidence type="ECO:0000256" key="15">
    <source>
        <dbReference type="ARBA" id="ARBA00038456"/>
    </source>
</evidence>
<dbReference type="GO" id="GO:0016790">
    <property type="term" value="F:thiolester hydrolase activity"/>
    <property type="evidence" value="ECO:0007669"/>
    <property type="project" value="UniProtKB-ARBA"/>
</dbReference>
<evidence type="ECO:0000256" key="17">
    <source>
        <dbReference type="ARBA" id="ARBA00040123"/>
    </source>
</evidence>
<keyword evidence="12" id="KW-0966">Cell projection</keyword>
<dbReference type="Pfam" id="PF03061">
    <property type="entry name" value="4HBT"/>
    <property type="match status" value="1"/>
</dbReference>
<evidence type="ECO:0000256" key="10">
    <source>
        <dbReference type="ARBA" id="ARBA00023098"/>
    </source>
</evidence>
<comment type="catalytic activity">
    <reaction evidence="20">
        <text>hexadecanoyl-CoA + H2O = hexadecanoate + CoA + H(+)</text>
        <dbReference type="Rhea" id="RHEA:16645"/>
        <dbReference type="ChEBI" id="CHEBI:7896"/>
        <dbReference type="ChEBI" id="CHEBI:15377"/>
        <dbReference type="ChEBI" id="CHEBI:15378"/>
        <dbReference type="ChEBI" id="CHEBI:57287"/>
        <dbReference type="ChEBI" id="CHEBI:57379"/>
        <dbReference type="EC" id="3.1.2.2"/>
    </reaction>
    <physiologicalReaction direction="left-to-right" evidence="20">
        <dbReference type="Rhea" id="RHEA:16646"/>
    </physiologicalReaction>
</comment>
<organism evidence="25 26">
    <name type="scientific">Steroidobacter denitrificans</name>
    <dbReference type="NCBI Taxonomy" id="465721"/>
    <lineage>
        <taxon>Bacteria</taxon>
        <taxon>Pseudomonadati</taxon>
        <taxon>Pseudomonadota</taxon>
        <taxon>Gammaproteobacteria</taxon>
        <taxon>Steroidobacterales</taxon>
        <taxon>Steroidobacteraceae</taxon>
        <taxon>Steroidobacter</taxon>
    </lineage>
</organism>
<evidence type="ECO:0000256" key="4">
    <source>
        <dbReference type="ARBA" id="ARBA00022475"/>
    </source>
</evidence>
<comment type="catalytic activity">
    <reaction evidence="22">
        <text>dodecanoyl-CoA + H2O = dodecanoate + CoA + H(+)</text>
        <dbReference type="Rhea" id="RHEA:30135"/>
        <dbReference type="ChEBI" id="CHEBI:15377"/>
        <dbReference type="ChEBI" id="CHEBI:15378"/>
        <dbReference type="ChEBI" id="CHEBI:18262"/>
        <dbReference type="ChEBI" id="CHEBI:57287"/>
        <dbReference type="ChEBI" id="CHEBI:57375"/>
    </reaction>
    <physiologicalReaction direction="left-to-right" evidence="22">
        <dbReference type="Rhea" id="RHEA:30136"/>
    </physiologicalReaction>
</comment>
<evidence type="ECO:0000256" key="9">
    <source>
        <dbReference type="ARBA" id="ARBA00022946"/>
    </source>
</evidence>
<evidence type="ECO:0000256" key="16">
    <source>
        <dbReference type="ARBA" id="ARBA00038848"/>
    </source>
</evidence>
<dbReference type="GO" id="GO:0005737">
    <property type="term" value="C:cytoplasm"/>
    <property type="evidence" value="ECO:0007669"/>
    <property type="project" value="UniProtKB-SubCell"/>
</dbReference>
<evidence type="ECO:0000256" key="19">
    <source>
        <dbReference type="ARBA" id="ARBA00047588"/>
    </source>
</evidence>
<evidence type="ECO:0000256" key="5">
    <source>
        <dbReference type="ARBA" id="ARBA00022490"/>
    </source>
</evidence>
<dbReference type="InterPro" id="IPR052365">
    <property type="entry name" value="THEM4/THEM5_acyl-CoA_thioest"/>
</dbReference>
<comment type="subcellular location">
    <subcellularLocation>
        <location evidence="3">Cell projection</location>
        <location evidence="3">Ruffle membrane</location>
    </subcellularLocation>
    <subcellularLocation>
        <location evidence="2">Cytoplasm</location>
    </subcellularLocation>
    <subcellularLocation>
        <location evidence="1">Membrane</location>
        <topology evidence="1">Peripheral membrane protein</topology>
    </subcellularLocation>
</comment>
<name>A0A127F9S6_STEDE</name>
<gene>
    <name evidence="25" type="ORF">ACG33_08710</name>
</gene>
<evidence type="ECO:0000256" key="3">
    <source>
        <dbReference type="ARBA" id="ARBA00004632"/>
    </source>
</evidence>
<evidence type="ECO:0000256" key="6">
    <source>
        <dbReference type="ARBA" id="ARBA00022703"/>
    </source>
</evidence>
<comment type="catalytic activity">
    <reaction evidence="14">
        <text>(9Z)-octadecenoyl-CoA + H2O = (9Z)-octadecenoate + CoA + H(+)</text>
        <dbReference type="Rhea" id="RHEA:40139"/>
        <dbReference type="ChEBI" id="CHEBI:15377"/>
        <dbReference type="ChEBI" id="CHEBI:15378"/>
        <dbReference type="ChEBI" id="CHEBI:30823"/>
        <dbReference type="ChEBI" id="CHEBI:57287"/>
        <dbReference type="ChEBI" id="CHEBI:57387"/>
    </reaction>
    <physiologicalReaction direction="left-to-right" evidence="14">
        <dbReference type="Rhea" id="RHEA:40140"/>
    </physiologicalReaction>
</comment>
<dbReference type="AlphaFoldDB" id="A0A127F9S6"/>
<keyword evidence="26" id="KW-1185">Reference proteome</keyword>
<keyword evidence="11" id="KW-0472">Membrane</keyword>
<evidence type="ECO:0000256" key="13">
    <source>
        <dbReference type="ARBA" id="ARBA00035852"/>
    </source>
</evidence>
<keyword evidence="8" id="KW-0276">Fatty acid metabolism</keyword>
<comment type="similarity">
    <text evidence="15">Belongs to the THEM4/THEM5 thioesterase family.</text>
</comment>
<comment type="catalytic activity">
    <reaction evidence="21">
        <text>decanoyl-CoA + H2O = decanoate + CoA + H(+)</text>
        <dbReference type="Rhea" id="RHEA:40059"/>
        <dbReference type="ChEBI" id="CHEBI:15377"/>
        <dbReference type="ChEBI" id="CHEBI:15378"/>
        <dbReference type="ChEBI" id="CHEBI:27689"/>
        <dbReference type="ChEBI" id="CHEBI:57287"/>
        <dbReference type="ChEBI" id="CHEBI:61430"/>
    </reaction>
    <physiologicalReaction direction="left-to-right" evidence="21">
        <dbReference type="Rhea" id="RHEA:40060"/>
    </physiologicalReaction>
</comment>
<dbReference type="InterPro" id="IPR029069">
    <property type="entry name" value="HotDog_dom_sf"/>
</dbReference>
<dbReference type="Proteomes" id="UP000070250">
    <property type="component" value="Chromosome"/>
</dbReference>
<sequence length="218" mass="23688">MNEPLDGSALSQYFLLPTDASEAPVTGIWAERRRLASIMRTVIEHLTVADTPESELREAADTLQHLAAQLGAHPRRRKRDDIADTATPMDKHALIDFSPLIGLSNPISPPLELTLDGNTLRGRLRFGTAYEGPPGCAHGGCIAAVFDELLGYAQSLTSLPGMTGTLTIRYRVPTPLHTELHCEARVQRISGRKIFCVGRLYAGETLCAEADGVFLASR</sequence>
<dbReference type="GO" id="GO:0016020">
    <property type="term" value="C:membrane"/>
    <property type="evidence" value="ECO:0007669"/>
    <property type="project" value="UniProtKB-SubCell"/>
</dbReference>
<evidence type="ECO:0000256" key="14">
    <source>
        <dbReference type="ARBA" id="ARBA00037002"/>
    </source>
</evidence>
<feature type="domain" description="Thioesterase" evidence="24">
    <location>
        <begin position="135"/>
        <end position="205"/>
    </location>
</feature>
<dbReference type="PANTHER" id="PTHR12418:SF19">
    <property type="entry name" value="ACYL-COENZYME A THIOESTERASE THEM4"/>
    <property type="match status" value="1"/>
</dbReference>
<evidence type="ECO:0000256" key="22">
    <source>
        <dbReference type="ARBA" id="ARBA00048074"/>
    </source>
</evidence>
<dbReference type="EMBL" id="CP011971">
    <property type="protein sequence ID" value="AMN47174.1"/>
    <property type="molecule type" value="Genomic_DNA"/>
</dbReference>
<evidence type="ECO:0000256" key="20">
    <source>
        <dbReference type="ARBA" id="ARBA00047734"/>
    </source>
</evidence>
<evidence type="ECO:0000256" key="18">
    <source>
        <dbReference type="ARBA" id="ARBA00043210"/>
    </source>
</evidence>
<evidence type="ECO:0000256" key="23">
    <source>
        <dbReference type="ARBA" id="ARBA00048180"/>
    </source>
</evidence>
<evidence type="ECO:0000313" key="26">
    <source>
        <dbReference type="Proteomes" id="UP000070250"/>
    </source>
</evidence>
<comment type="catalytic activity">
    <reaction evidence="13">
        <text>(5Z,8Z,11Z,14Z)-eicosatetraenoyl-CoA + H2O = (5Z,8Z,11Z,14Z)-eicosatetraenoate + CoA + H(+)</text>
        <dbReference type="Rhea" id="RHEA:40151"/>
        <dbReference type="ChEBI" id="CHEBI:15377"/>
        <dbReference type="ChEBI" id="CHEBI:15378"/>
        <dbReference type="ChEBI" id="CHEBI:32395"/>
        <dbReference type="ChEBI" id="CHEBI:57287"/>
        <dbReference type="ChEBI" id="CHEBI:57368"/>
    </reaction>
    <physiologicalReaction direction="left-to-right" evidence="13">
        <dbReference type="Rhea" id="RHEA:40152"/>
    </physiologicalReaction>
</comment>
<evidence type="ECO:0000256" key="12">
    <source>
        <dbReference type="ARBA" id="ARBA00023273"/>
    </source>
</evidence>
<keyword evidence="10" id="KW-0443">Lipid metabolism</keyword>
<dbReference type="SUPFAM" id="SSF54637">
    <property type="entry name" value="Thioesterase/thiol ester dehydrase-isomerase"/>
    <property type="match status" value="1"/>
</dbReference>
<keyword evidence="9" id="KW-0809">Transit peptide</keyword>
<evidence type="ECO:0000256" key="1">
    <source>
        <dbReference type="ARBA" id="ARBA00004170"/>
    </source>
</evidence>
<evidence type="ECO:0000256" key="8">
    <source>
        <dbReference type="ARBA" id="ARBA00022832"/>
    </source>
</evidence>
<dbReference type="EC" id="3.1.2.2" evidence="16"/>
<comment type="catalytic activity">
    <reaction evidence="23">
        <text>tetradecanoyl-CoA + H2O = tetradecanoate + CoA + H(+)</text>
        <dbReference type="Rhea" id="RHEA:40119"/>
        <dbReference type="ChEBI" id="CHEBI:15377"/>
        <dbReference type="ChEBI" id="CHEBI:15378"/>
        <dbReference type="ChEBI" id="CHEBI:30807"/>
        <dbReference type="ChEBI" id="CHEBI:57287"/>
        <dbReference type="ChEBI" id="CHEBI:57385"/>
    </reaction>
    <physiologicalReaction direction="left-to-right" evidence="23">
        <dbReference type="Rhea" id="RHEA:40120"/>
    </physiologicalReaction>
</comment>
<dbReference type="GO" id="GO:0006631">
    <property type="term" value="P:fatty acid metabolic process"/>
    <property type="evidence" value="ECO:0007669"/>
    <property type="project" value="UniProtKB-KW"/>
</dbReference>
<evidence type="ECO:0000256" key="2">
    <source>
        <dbReference type="ARBA" id="ARBA00004496"/>
    </source>
</evidence>
<dbReference type="PANTHER" id="PTHR12418">
    <property type="entry name" value="ACYL-COENZYME A THIOESTERASE THEM4"/>
    <property type="match status" value="1"/>
</dbReference>
<reference evidence="25 26" key="1">
    <citation type="submission" date="2015-06" db="EMBL/GenBank/DDBJ databases">
        <title>A Comprehensive Approach to Explore the Metabolic and Phylogenetic Diversity of Bacterial Steroid Degradation in the Environment: Testosterone as an Example.</title>
        <authorList>
            <person name="Yang F.-C."/>
            <person name="Chen Y.-L."/>
            <person name="Yu C.-P."/>
            <person name="Tang S.-L."/>
            <person name="Wang P.-H."/>
            <person name="Ismail W."/>
            <person name="Wang C.-H."/>
            <person name="Yang C.-Y."/>
            <person name="Chiang Y.-R."/>
        </authorList>
    </citation>
    <scope>NUCLEOTIDE SEQUENCE [LARGE SCALE GENOMIC DNA]</scope>
    <source>
        <strain evidence="25 26">DSM 18526</strain>
    </source>
</reference>
<proteinExistence type="inferred from homology"/>
<dbReference type="PATRIC" id="fig|465721.4.peg.1851"/>
<dbReference type="RefSeq" id="WP_168160052.1">
    <property type="nucleotide sequence ID" value="NZ_CP011971.1"/>
</dbReference>
<comment type="catalytic activity">
    <reaction evidence="19">
        <text>octanoyl-CoA + H2O = octanoate + CoA + H(+)</text>
        <dbReference type="Rhea" id="RHEA:30143"/>
        <dbReference type="ChEBI" id="CHEBI:15377"/>
        <dbReference type="ChEBI" id="CHEBI:15378"/>
        <dbReference type="ChEBI" id="CHEBI:25646"/>
        <dbReference type="ChEBI" id="CHEBI:57287"/>
        <dbReference type="ChEBI" id="CHEBI:57386"/>
    </reaction>
    <physiologicalReaction direction="left-to-right" evidence="19">
        <dbReference type="Rhea" id="RHEA:30144"/>
    </physiologicalReaction>
</comment>
<protein>
    <recommendedName>
        <fullName evidence="17">Acyl-coenzyme A thioesterase THEM4</fullName>
        <ecNumber evidence="16">3.1.2.2</ecNumber>
    </recommendedName>
    <alternativeName>
        <fullName evidence="18">Thioesterase superfamily member 4</fullName>
    </alternativeName>
</protein>
<dbReference type="STRING" id="465721.ACG33_08710"/>
<keyword evidence="4" id="KW-1003">Cell membrane</keyword>
<dbReference type="KEGG" id="sdf:ACG33_08710"/>
<evidence type="ECO:0000259" key="24">
    <source>
        <dbReference type="Pfam" id="PF03061"/>
    </source>
</evidence>
<evidence type="ECO:0000313" key="25">
    <source>
        <dbReference type="EMBL" id="AMN47174.1"/>
    </source>
</evidence>
<dbReference type="InterPro" id="IPR006683">
    <property type="entry name" value="Thioestr_dom"/>
</dbReference>
<evidence type="ECO:0000256" key="7">
    <source>
        <dbReference type="ARBA" id="ARBA00022801"/>
    </source>
</evidence>